<keyword evidence="3" id="KW-1185">Reference proteome</keyword>
<dbReference type="InterPro" id="IPR011990">
    <property type="entry name" value="TPR-like_helical_dom_sf"/>
</dbReference>
<dbReference type="PANTHER" id="PTHR46598:SF3">
    <property type="entry name" value="OS07G0495300 PROTEIN"/>
    <property type="match status" value="1"/>
</dbReference>
<sequence>MNGQRDELKKFKDNIGQVSVSLILPELLQKDSVLKMETKKELLIYKNGKVVLSDKEIAKLILQYKGCGRISELSKLLISIQKKVASLKEESLCSDVNDACINLGWLETAHDILDDMKLGGTPMGTRSYISLLKAYHERKMFGEAEAFLKQNKKAGLVEKMFDGESDLAKSIIPELEEEGKTVLSVVYEYNSSIYIFWKAKMIGDALNTYRKMQMMKIQPIVQTFFNMVSGYSSLEMYREITILWTDIKRNIENGNLVVNRDLFELLILNFIQGGYFESVMEVIGYMEHGMYIDKWMFKIEFL</sequence>
<dbReference type="Proteomes" id="UP000306102">
    <property type="component" value="Unassembled WGS sequence"/>
</dbReference>
<reference evidence="2 3" key="1">
    <citation type="journal article" date="2018" name="Proc. Natl. Acad. Sci. U.S.A.">
        <title>Draft genome sequence of Camellia sinensis var. sinensis provides insights into the evolution of the tea genome and tea quality.</title>
        <authorList>
            <person name="Wei C."/>
            <person name="Yang H."/>
            <person name="Wang S."/>
            <person name="Zhao J."/>
            <person name="Liu C."/>
            <person name="Gao L."/>
            <person name="Xia E."/>
            <person name="Lu Y."/>
            <person name="Tai Y."/>
            <person name="She G."/>
            <person name="Sun J."/>
            <person name="Cao H."/>
            <person name="Tong W."/>
            <person name="Gao Q."/>
            <person name="Li Y."/>
            <person name="Deng W."/>
            <person name="Jiang X."/>
            <person name="Wang W."/>
            <person name="Chen Q."/>
            <person name="Zhang S."/>
            <person name="Li H."/>
            <person name="Wu J."/>
            <person name="Wang P."/>
            <person name="Li P."/>
            <person name="Shi C."/>
            <person name="Zheng F."/>
            <person name="Jian J."/>
            <person name="Huang B."/>
            <person name="Shan D."/>
            <person name="Shi M."/>
            <person name="Fang C."/>
            <person name="Yue Y."/>
            <person name="Li F."/>
            <person name="Li D."/>
            <person name="Wei S."/>
            <person name="Han B."/>
            <person name="Jiang C."/>
            <person name="Yin Y."/>
            <person name="Xia T."/>
            <person name="Zhang Z."/>
            <person name="Bennetzen J.L."/>
            <person name="Zhao S."/>
            <person name="Wan X."/>
        </authorList>
    </citation>
    <scope>NUCLEOTIDE SEQUENCE [LARGE SCALE GENOMIC DNA]</scope>
    <source>
        <strain evidence="3">cv. Shuchazao</strain>
        <tissue evidence="2">Leaf</tissue>
    </source>
</reference>
<evidence type="ECO:0000313" key="2">
    <source>
        <dbReference type="EMBL" id="THF95761.1"/>
    </source>
</evidence>
<comment type="similarity">
    <text evidence="1">Belongs to the PPR family. P subfamily.</text>
</comment>
<evidence type="ECO:0008006" key="4">
    <source>
        <dbReference type="Google" id="ProtNLM"/>
    </source>
</evidence>
<evidence type="ECO:0000256" key="1">
    <source>
        <dbReference type="ARBA" id="ARBA00007626"/>
    </source>
</evidence>
<comment type="caution">
    <text evidence="2">The sequence shown here is derived from an EMBL/GenBank/DDBJ whole genome shotgun (WGS) entry which is preliminary data.</text>
</comment>
<accession>A0A4S4D0N3</accession>
<name>A0A4S4D0N3_CAMSN</name>
<dbReference type="EMBL" id="SDRB02013176">
    <property type="protein sequence ID" value="THF95761.1"/>
    <property type="molecule type" value="Genomic_DNA"/>
</dbReference>
<evidence type="ECO:0000313" key="3">
    <source>
        <dbReference type="Proteomes" id="UP000306102"/>
    </source>
</evidence>
<dbReference type="STRING" id="542762.A0A4S4D0N3"/>
<dbReference type="PANTHER" id="PTHR46598">
    <property type="entry name" value="BNAC05G43320D PROTEIN"/>
    <property type="match status" value="1"/>
</dbReference>
<proteinExistence type="inferred from homology"/>
<dbReference type="Gene3D" id="1.25.40.10">
    <property type="entry name" value="Tetratricopeptide repeat domain"/>
    <property type="match status" value="2"/>
</dbReference>
<organism evidence="2 3">
    <name type="scientific">Camellia sinensis var. sinensis</name>
    <name type="common">China tea</name>
    <dbReference type="NCBI Taxonomy" id="542762"/>
    <lineage>
        <taxon>Eukaryota</taxon>
        <taxon>Viridiplantae</taxon>
        <taxon>Streptophyta</taxon>
        <taxon>Embryophyta</taxon>
        <taxon>Tracheophyta</taxon>
        <taxon>Spermatophyta</taxon>
        <taxon>Magnoliopsida</taxon>
        <taxon>eudicotyledons</taxon>
        <taxon>Gunneridae</taxon>
        <taxon>Pentapetalae</taxon>
        <taxon>asterids</taxon>
        <taxon>Ericales</taxon>
        <taxon>Theaceae</taxon>
        <taxon>Camellia</taxon>
    </lineage>
</organism>
<gene>
    <name evidence="2" type="ORF">TEA_026690</name>
</gene>
<protein>
    <recommendedName>
        <fullName evidence="4">Pentacotripeptide-repeat region of PRORP domain-containing protein</fullName>
    </recommendedName>
</protein>
<dbReference type="AlphaFoldDB" id="A0A4S4D0N3"/>